<keyword evidence="2" id="KW-1185">Reference proteome</keyword>
<gene>
    <name evidence="1" type="ORF">RND61_15350</name>
</gene>
<evidence type="ECO:0000313" key="1">
    <source>
        <dbReference type="EMBL" id="MDT9683424.1"/>
    </source>
</evidence>
<sequence length="183" mass="21002">MELQEFYMYRDGYVTFRERPQYIIRQYTNAGQSWIFAYDISKPDYDAGKIIKRAYSEVSPKRIGGSAIADAIQQLVDKKPKVFKENPYIFYSPIVVGVSTITGYSGEGFYEKTPRKFNPLERKFEPSKPTGVFILLDDEKVITWIDDSPKLAKEKFPGTVLPHLNDGNIKINPDDNPFEVVGK</sequence>
<evidence type="ECO:0000313" key="2">
    <source>
        <dbReference type="Proteomes" id="UP001250181"/>
    </source>
</evidence>
<dbReference type="Proteomes" id="UP001250181">
    <property type="component" value="Unassembled WGS sequence"/>
</dbReference>
<organism evidence="1 2">
    <name type="scientific">Streptomyces tamarix</name>
    <dbReference type="NCBI Taxonomy" id="3078565"/>
    <lineage>
        <taxon>Bacteria</taxon>
        <taxon>Bacillati</taxon>
        <taxon>Actinomycetota</taxon>
        <taxon>Actinomycetes</taxon>
        <taxon>Kitasatosporales</taxon>
        <taxon>Streptomycetaceae</taxon>
        <taxon>Streptomyces</taxon>
    </lineage>
</organism>
<name>A0ABU3QL10_9ACTN</name>
<proteinExistence type="predicted"/>
<dbReference type="EMBL" id="JAWCTQ010000016">
    <property type="protein sequence ID" value="MDT9683424.1"/>
    <property type="molecule type" value="Genomic_DNA"/>
</dbReference>
<accession>A0ABU3QL10</accession>
<protein>
    <submittedName>
        <fullName evidence="1">Uncharacterized protein</fullName>
    </submittedName>
</protein>
<reference evidence="1 2" key="1">
    <citation type="submission" date="2023-09" db="EMBL/GenBank/DDBJ databases">
        <title>Streptomyces sp. nov.: A antagonism against Alternaria gaisen Producing Streptochlin, Isolated from Tamarix root soil.</title>
        <authorList>
            <person name="Chen Y."/>
        </authorList>
    </citation>
    <scope>NUCLEOTIDE SEQUENCE [LARGE SCALE GENOMIC DNA]</scope>
    <source>
        <strain evidence="1 2">TRM76323</strain>
    </source>
</reference>
<comment type="caution">
    <text evidence="1">The sequence shown here is derived from an EMBL/GenBank/DDBJ whole genome shotgun (WGS) entry which is preliminary data.</text>
</comment>
<dbReference type="RefSeq" id="WP_315878498.1">
    <property type="nucleotide sequence ID" value="NZ_JAWCTQ010000016.1"/>
</dbReference>